<dbReference type="Pfam" id="PF14771">
    <property type="entry name" value="DUF4476"/>
    <property type="match status" value="1"/>
</dbReference>
<dbReference type="EMBL" id="JASJOU010000010">
    <property type="protein sequence ID" value="MDJ1504110.1"/>
    <property type="molecule type" value="Genomic_DNA"/>
</dbReference>
<keyword evidence="4" id="KW-1185">Reference proteome</keyword>
<keyword evidence="1" id="KW-0732">Signal</keyword>
<organism evidence="3 4">
    <name type="scientific">Xanthocytophaga agilis</name>
    <dbReference type="NCBI Taxonomy" id="3048010"/>
    <lineage>
        <taxon>Bacteria</taxon>
        <taxon>Pseudomonadati</taxon>
        <taxon>Bacteroidota</taxon>
        <taxon>Cytophagia</taxon>
        <taxon>Cytophagales</taxon>
        <taxon>Rhodocytophagaceae</taxon>
        <taxon>Xanthocytophaga</taxon>
    </lineage>
</organism>
<protein>
    <submittedName>
        <fullName evidence="3">DUF4476 domain-containing protein</fullName>
    </submittedName>
</protein>
<evidence type="ECO:0000259" key="2">
    <source>
        <dbReference type="Pfam" id="PF14771"/>
    </source>
</evidence>
<dbReference type="AlphaFoldDB" id="A0AAE3R6H4"/>
<dbReference type="RefSeq" id="WP_314515038.1">
    <property type="nucleotide sequence ID" value="NZ_JASJOU010000010.1"/>
</dbReference>
<sequence length="262" mass="30435">MRLFITFLCIFFVSGYTAFGQANVTFAAPAGYKLKVVINNQTLEDEQYVRFVNLNAGTYTVRITATINGEVYNMQSNVSLLNQRETSYFIIVVNKTAQIHWANETEIITTQPISRNQTYTDEEMSLRNLERYGQQRYSQEPNYNQQPSQNGYPRPGTIVCDCNNPFPVLSPGEATRLKTTVQQTSFDEDKLAIIHTALMRSNIMSVDVRDLMRLLSFDHNRLKFAKRVYERTCDKQNYYMVSSAFDFSSNARELQRYLQMYR</sequence>
<comment type="caution">
    <text evidence="3">The sequence shown here is derived from an EMBL/GenBank/DDBJ whole genome shotgun (WGS) entry which is preliminary data.</text>
</comment>
<evidence type="ECO:0000313" key="4">
    <source>
        <dbReference type="Proteomes" id="UP001232063"/>
    </source>
</evidence>
<evidence type="ECO:0000256" key="1">
    <source>
        <dbReference type="SAM" id="SignalP"/>
    </source>
</evidence>
<dbReference type="InterPro" id="IPR028011">
    <property type="entry name" value="DUF4476"/>
</dbReference>
<name>A0AAE3R6H4_9BACT</name>
<proteinExistence type="predicted"/>
<feature type="signal peptide" evidence="1">
    <location>
        <begin position="1"/>
        <end position="18"/>
    </location>
</feature>
<gene>
    <name evidence="3" type="ORF">QNI22_25840</name>
</gene>
<evidence type="ECO:0000313" key="3">
    <source>
        <dbReference type="EMBL" id="MDJ1504110.1"/>
    </source>
</evidence>
<accession>A0AAE3R6H4</accession>
<feature type="chain" id="PRO_5041899724" evidence="1">
    <location>
        <begin position="19"/>
        <end position="262"/>
    </location>
</feature>
<dbReference type="Proteomes" id="UP001232063">
    <property type="component" value="Unassembled WGS sequence"/>
</dbReference>
<feature type="domain" description="DUF4476" evidence="2">
    <location>
        <begin position="169"/>
        <end position="258"/>
    </location>
</feature>
<reference evidence="3" key="1">
    <citation type="submission" date="2023-05" db="EMBL/GenBank/DDBJ databases">
        <authorList>
            <person name="Zhang X."/>
        </authorList>
    </citation>
    <scope>NUCLEOTIDE SEQUENCE</scope>
    <source>
        <strain evidence="3">BD1B2-1</strain>
    </source>
</reference>